<dbReference type="Pfam" id="PF01758">
    <property type="entry name" value="SBF"/>
    <property type="match status" value="1"/>
</dbReference>
<feature type="transmembrane region" description="Helical" evidence="5">
    <location>
        <begin position="135"/>
        <end position="156"/>
    </location>
</feature>
<dbReference type="InterPro" id="IPR038770">
    <property type="entry name" value="Na+/solute_symporter_sf"/>
</dbReference>
<comment type="subcellular location">
    <subcellularLocation>
        <location evidence="1">Membrane</location>
        <topology evidence="1">Multi-pass membrane protein</topology>
    </subcellularLocation>
</comment>
<evidence type="ECO:0000256" key="4">
    <source>
        <dbReference type="ARBA" id="ARBA00023136"/>
    </source>
</evidence>
<proteinExistence type="predicted"/>
<feature type="transmembrane region" description="Helical" evidence="5">
    <location>
        <begin position="71"/>
        <end position="94"/>
    </location>
</feature>
<feature type="transmembrane region" description="Helical" evidence="5">
    <location>
        <begin position="42"/>
        <end position="59"/>
    </location>
</feature>
<dbReference type="GO" id="GO:0016020">
    <property type="term" value="C:membrane"/>
    <property type="evidence" value="ECO:0007669"/>
    <property type="project" value="UniProtKB-SubCell"/>
</dbReference>
<feature type="transmembrane region" description="Helical" evidence="5">
    <location>
        <begin position="199"/>
        <end position="221"/>
    </location>
</feature>
<comment type="caution">
    <text evidence="6">The sequence shown here is derived from an EMBL/GenBank/DDBJ whole genome shotgun (WGS) entry which is preliminary data.</text>
</comment>
<feature type="transmembrane region" description="Helical" evidence="5">
    <location>
        <begin position="100"/>
        <end position="123"/>
    </location>
</feature>
<reference evidence="6 7" key="1">
    <citation type="submission" date="2015-06" db="EMBL/GenBank/DDBJ databases">
        <title>Genome sequence of Pseudoalteromonas peptidolytica.</title>
        <authorList>
            <person name="Xie B.-B."/>
            <person name="Rong J.-C."/>
            <person name="Qin Q.-L."/>
            <person name="Zhang Y.-Z."/>
        </authorList>
    </citation>
    <scope>NUCLEOTIDE SEQUENCE [LARGE SCALE GENOMIC DNA]</scope>
    <source>
        <strain evidence="6 7">F12-50-A1</strain>
    </source>
</reference>
<dbReference type="InterPro" id="IPR004710">
    <property type="entry name" value="Bilac:Na_transpt"/>
</dbReference>
<dbReference type="InterPro" id="IPR002657">
    <property type="entry name" value="BilAc:Na_symport/Acr3"/>
</dbReference>
<protein>
    <submittedName>
        <fullName evidence="6">Bile acid:Na+ symporter, BASS family</fullName>
    </submittedName>
</protein>
<dbReference type="EMBL" id="AQHF01000034">
    <property type="protein sequence ID" value="MBE0348581.1"/>
    <property type="molecule type" value="Genomic_DNA"/>
</dbReference>
<evidence type="ECO:0000313" key="6">
    <source>
        <dbReference type="EMBL" id="MBE0348581.1"/>
    </source>
</evidence>
<dbReference type="PANTHER" id="PTHR10361">
    <property type="entry name" value="SODIUM-BILE ACID COTRANSPORTER"/>
    <property type="match status" value="1"/>
</dbReference>
<dbReference type="AlphaFoldDB" id="A0A8I0N0H2"/>
<evidence type="ECO:0000256" key="3">
    <source>
        <dbReference type="ARBA" id="ARBA00022989"/>
    </source>
</evidence>
<evidence type="ECO:0000256" key="5">
    <source>
        <dbReference type="SAM" id="Phobius"/>
    </source>
</evidence>
<feature type="transmembrane region" description="Helical" evidence="5">
    <location>
        <begin position="168"/>
        <end position="187"/>
    </location>
</feature>
<dbReference type="Proteomes" id="UP000660708">
    <property type="component" value="Unassembled WGS sequence"/>
</dbReference>
<evidence type="ECO:0000256" key="2">
    <source>
        <dbReference type="ARBA" id="ARBA00022692"/>
    </source>
</evidence>
<accession>A0A8I0N0H2</accession>
<gene>
    <name evidence="6" type="ORF">PPEP_b0364</name>
</gene>
<evidence type="ECO:0000256" key="1">
    <source>
        <dbReference type="ARBA" id="ARBA00004141"/>
    </source>
</evidence>
<keyword evidence="2 5" id="KW-0812">Transmembrane</keyword>
<keyword evidence="4 5" id="KW-0472">Membrane</keyword>
<dbReference type="Gene3D" id="1.20.1530.20">
    <property type="match status" value="1"/>
</dbReference>
<feature type="transmembrane region" description="Helical" evidence="5">
    <location>
        <begin position="227"/>
        <end position="249"/>
    </location>
</feature>
<evidence type="ECO:0000313" key="7">
    <source>
        <dbReference type="Proteomes" id="UP000660708"/>
    </source>
</evidence>
<organism evidence="6 7">
    <name type="scientific">Pseudoalteromonas peptidolytica F12-50-A1</name>
    <dbReference type="NCBI Taxonomy" id="1315280"/>
    <lineage>
        <taxon>Bacteria</taxon>
        <taxon>Pseudomonadati</taxon>
        <taxon>Pseudomonadota</taxon>
        <taxon>Gammaproteobacteria</taxon>
        <taxon>Alteromonadales</taxon>
        <taxon>Pseudoalteromonadaceae</taxon>
        <taxon>Pseudoalteromonas</taxon>
    </lineage>
</organism>
<feature type="transmembrane region" description="Helical" evidence="5">
    <location>
        <begin position="16"/>
        <end position="36"/>
    </location>
</feature>
<sequence>MVTHSNQNIMKKILQLFPLWAIAAAMIAYLYPAFLIPFKSTIIPLLMFIMLTMGLTLTAKDFLRVLDNKKAIIVAVCLQFTVMPSVAYFIATTMSLETDLLIGMILVGTVAGGTASNVLCYLAKGDVALSISMTATSTLLGVLLTPLLTTVMIGQVVDIQFSDMLMSLLKIVLVPVAVGVAFNTLFAKSLARSVINTTPILPLLSMLSIIFIIAVIVSLNQPKLENIGLVVLVAVILHNITGLLLGYFIPKRLGFEEKVCRTMAFEVGMQNSGLAVALAMKFFTPAAAVAGTLFSIWHNISGSILAGIWRRSATSSSDDNIA</sequence>
<keyword evidence="3 5" id="KW-1133">Transmembrane helix</keyword>
<keyword evidence="7" id="KW-1185">Reference proteome</keyword>
<dbReference type="PANTHER" id="PTHR10361:SF28">
    <property type="entry name" value="P3 PROTEIN-RELATED"/>
    <property type="match status" value="1"/>
</dbReference>
<name>A0A8I0N0H2_9GAMM</name>